<evidence type="ECO:0000256" key="2">
    <source>
        <dbReference type="ARBA" id="ARBA00023180"/>
    </source>
</evidence>
<dbReference type="AlphaFoldDB" id="A0A077ZG91"/>
<reference evidence="5" key="2">
    <citation type="submission" date="2014-03" db="EMBL/GenBank/DDBJ databases">
        <title>The whipworm genome and dual-species transcriptomics of an intimate host-pathogen interaction.</title>
        <authorList>
            <person name="Foth B.J."/>
            <person name="Tsai I.J."/>
            <person name="Reid A.J."/>
            <person name="Bancroft A.J."/>
            <person name="Nichol S."/>
            <person name="Tracey A."/>
            <person name="Holroyd N."/>
            <person name="Cotton J.A."/>
            <person name="Stanley E.J."/>
            <person name="Zarowiecki M."/>
            <person name="Liu J.Z."/>
            <person name="Huckvale T."/>
            <person name="Cooper P.J."/>
            <person name="Grencis R.K."/>
            <person name="Berriman M."/>
        </authorList>
    </citation>
    <scope>NUCLEOTIDE SEQUENCE [LARGE SCALE GENOMIC DNA]</scope>
</reference>
<dbReference type="PROSITE" id="PS51257">
    <property type="entry name" value="PROKAR_LIPOPROTEIN"/>
    <property type="match status" value="1"/>
</dbReference>
<dbReference type="Proteomes" id="UP000030665">
    <property type="component" value="Unassembled WGS sequence"/>
</dbReference>
<reference evidence="5" key="1">
    <citation type="submission" date="2014-01" db="EMBL/GenBank/DDBJ databases">
        <authorList>
            <person name="Aslett M."/>
        </authorList>
    </citation>
    <scope>NUCLEOTIDE SEQUENCE</scope>
</reference>
<feature type="signal peptide" evidence="4">
    <location>
        <begin position="1"/>
        <end position="18"/>
    </location>
</feature>
<evidence type="ECO:0000256" key="3">
    <source>
        <dbReference type="SAM" id="Phobius"/>
    </source>
</evidence>
<keyword evidence="6" id="KW-1185">Reference proteome</keyword>
<evidence type="ECO:0000256" key="4">
    <source>
        <dbReference type="SAM" id="SignalP"/>
    </source>
</evidence>
<organism evidence="5 6">
    <name type="scientific">Trichuris trichiura</name>
    <name type="common">Whipworm</name>
    <name type="synonym">Trichocephalus trichiurus</name>
    <dbReference type="NCBI Taxonomy" id="36087"/>
    <lineage>
        <taxon>Eukaryota</taxon>
        <taxon>Metazoa</taxon>
        <taxon>Ecdysozoa</taxon>
        <taxon>Nematoda</taxon>
        <taxon>Enoplea</taxon>
        <taxon>Dorylaimia</taxon>
        <taxon>Trichinellida</taxon>
        <taxon>Trichuridae</taxon>
        <taxon>Trichuris</taxon>
    </lineage>
</organism>
<dbReference type="InterPro" id="IPR031424">
    <property type="entry name" value="QVR-like"/>
</dbReference>
<dbReference type="GO" id="GO:0030431">
    <property type="term" value="P:sleep"/>
    <property type="evidence" value="ECO:0007669"/>
    <property type="project" value="InterPro"/>
</dbReference>
<feature type="transmembrane region" description="Helical" evidence="3">
    <location>
        <begin position="106"/>
        <end position="126"/>
    </location>
</feature>
<dbReference type="GO" id="GO:0032222">
    <property type="term" value="P:regulation of synaptic transmission, cholinergic"/>
    <property type="evidence" value="ECO:0007669"/>
    <property type="project" value="InterPro"/>
</dbReference>
<evidence type="ECO:0000313" key="5">
    <source>
        <dbReference type="EMBL" id="CDW57630.1"/>
    </source>
</evidence>
<keyword evidence="1 4" id="KW-0732">Signal</keyword>
<keyword evidence="3" id="KW-0812">Transmembrane</keyword>
<sequence>MLGSKILCFCILGAAVSCYQCANDPDPYCGQRKCHHGLFGCIKTVTYHGGLDPSGGQSENPEHKVVVFKGCRTFPFGGLEGCREVTLLGDVRQVTCYCNHDLCNSASRATTTAGMFLLFVLLWFWLH</sequence>
<accession>A0A077ZG91</accession>
<dbReference type="Pfam" id="PF17064">
    <property type="entry name" value="QVR"/>
    <property type="match status" value="1"/>
</dbReference>
<dbReference type="InterPro" id="IPR045860">
    <property type="entry name" value="Snake_toxin-like_sf"/>
</dbReference>
<keyword evidence="2" id="KW-0325">Glycoprotein</keyword>
<evidence type="ECO:0000313" key="6">
    <source>
        <dbReference type="Proteomes" id="UP000030665"/>
    </source>
</evidence>
<protein>
    <recommendedName>
        <fullName evidence="7">Protein sleepless</fullName>
    </recommendedName>
</protein>
<evidence type="ECO:0000256" key="1">
    <source>
        <dbReference type="ARBA" id="ARBA00022729"/>
    </source>
</evidence>
<name>A0A077ZG91_TRITR</name>
<feature type="chain" id="PRO_5001728733" description="Protein sleepless" evidence="4">
    <location>
        <begin position="19"/>
        <end position="127"/>
    </location>
</feature>
<keyword evidence="3" id="KW-0472">Membrane</keyword>
<dbReference type="EMBL" id="HG806191">
    <property type="protein sequence ID" value="CDW57630.1"/>
    <property type="molecule type" value="Genomic_DNA"/>
</dbReference>
<dbReference type="OrthoDB" id="5827163at2759"/>
<keyword evidence="3" id="KW-1133">Transmembrane helix</keyword>
<dbReference type="SUPFAM" id="SSF57302">
    <property type="entry name" value="Snake toxin-like"/>
    <property type="match status" value="1"/>
</dbReference>
<proteinExistence type="predicted"/>
<gene>
    <name evidence="5" type="ORF">TTRE_0000592301</name>
</gene>
<evidence type="ECO:0008006" key="7">
    <source>
        <dbReference type="Google" id="ProtNLM"/>
    </source>
</evidence>